<dbReference type="Gene3D" id="3.90.190.20">
    <property type="entry name" value="Mur ligase, C-terminal domain"/>
    <property type="match status" value="1"/>
</dbReference>
<evidence type="ECO:0000256" key="8">
    <source>
        <dbReference type="ARBA" id="ARBA00023306"/>
    </source>
</evidence>
<dbReference type="GO" id="GO:0005524">
    <property type="term" value="F:ATP binding"/>
    <property type="evidence" value="ECO:0007669"/>
    <property type="project" value="UniProtKB-KW"/>
</dbReference>
<dbReference type="InterPro" id="IPR000713">
    <property type="entry name" value="Mur_ligase_N"/>
</dbReference>
<dbReference type="GO" id="GO:0009252">
    <property type="term" value="P:peptidoglycan biosynthetic process"/>
    <property type="evidence" value="ECO:0007669"/>
    <property type="project" value="UniProtKB-UniPathway"/>
</dbReference>
<evidence type="ECO:0000256" key="7">
    <source>
        <dbReference type="ARBA" id="ARBA00022984"/>
    </source>
</evidence>
<proteinExistence type="predicted"/>
<dbReference type="SUPFAM" id="SSF63418">
    <property type="entry name" value="MurE/MurF N-terminal domain"/>
    <property type="match status" value="1"/>
</dbReference>
<dbReference type="GO" id="GO:0005737">
    <property type="term" value="C:cytoplasm"/>
    <property type="evidence" value="ECO:0007669"/>
    <property type="project" value="UniProtKB-SubCell"/>
</dbReference>
<dbReference type="RefSeq" id="WP_185694610.1">
    <property type="nucleotide sequence ID" value="NZ_JACHVA010000138.1"/>
</dbReference>
<dbReference type="EMBL" id="JACHVA010000138">
    <property type="protein sequence ID" value="MBC2603991.1"/>
    <property type="molecule type" value="Genomic_DNA"/>
</dbReference>
<evidence type="ECO:0000259" key="13">
    <source>
        <dbReference type="Pfam" id="PF08245"/>
    </source>
</evidence>
<comment type="caution">
    <text evidence="14">The sequence shown here is derived from an EMBL/GenBank/DDBJ whole genome shotgun (WGS) entry which is preliminary data.</text>
</comment>
<dbReference type="GO" id="GO:0071555">
    <property type="term" value="P:cell wall organization"/>
    <property type="evidence" value="ECO:0007669"/>
    <property type="project" value="UniProtKB-KW"/>
</dbReference>
<dbReference type="UniPathway" id="UPA00219"/>
<keyword evidence="9 10" id="KW-0961">Cell wall biogenesis/degradation</keyword>
<feature type="domain" description="Mur ligase C-terminal" evidence="12">
    <location>
        <begin position="334"/>
        <end position="455"/>
    </location>
</feature>
<keyword evidence="5" id="KW-0067">ATP-binding</keyword>
<keyword evidence="6 10" id="KW-0133">Cell shape</keyword>
<evidence type="ECO:0000256" key="10">
    <source>
        <dbReference type="RuleBase" id="RU004136"/>
    </source>
</evidence>
<evidence type="ECO:0000313" key="14">
    <source>
        <dbReference type="EMBL" id="MBC2603991.1"/>
    </source>
</evidence>
<dbReference type="Pfam" id="PF02875">
    <property type="entry name" value="Mur_ligase_C"/>
    <property type="match status" value="1"/>
</dbReference>
<keyword evidence="7 10" id="KW-0573">Peptidoglycan synthesis</keyword>
<dbReference type="InterPro" id="IPR036565">
    <property type="entry name" value="Mur-like_cat_sf"/>
</dbReference>
<dbReference type="GO" id="GO:0047480">
    <property type="term" value="F:UDP-N-acetylmuramoyl-tripeptide-D-alanyl-D-alanine ligase activity"/>
    <property type="evidence" value="ECO:0007669"/>
    <property type="project" value="UniProtKB-EC"/>
</dbReference>
<comment type="catalytic activity">
    <reaction evidence="10">
        <text>D-alanyl-D-alanine + UDP-N-acetyl-alpha-D-muramoyl-L-alanyl-gamma-D-glutamyl-meso-2,6-diaminopimelate + ATP = UDP-N-acetyl-alpha-D-muramoyl-L-alanyl-gamma-D-glutamyl-meso-2,6-diaminopimeloyl-D-alanyl-D-alanine + ADP + phosphate + H(+)</text>
        <dbReference type="Rhea" id="RHEA:28374"/>
        <dbReference type="ChEBI" id="CHEBI:15378"/>
        <dbReference type="ChEBI" id="CHEBI:30616"/>
        <dbReference type="ChEBI" id="CHEBI:43474"/>
        <dbReference type="ChEBI" id="CHEBI:57822"/>
        <dbReference type="ChEBI" id="CHEBI:61386"/>
        <dbReference type="ChEBI" id="CHEBI:83905"/>
        <dbReference type="ChEBI" id="CHEBI:456216"/>
        <dbReference type="EC" id="6.3.2.10"/>
    </reaction>
</comment>
<dbReference type="GO" id="GO:0008360">
    <property type="term" value="P:regulation of cell shape"/>
    <property type="evidence" value="ECO:0007669"/>
    <property type="project" value="UniProtKB-KW"/>
</dbReference>
<evidence type="ECO:0000256" key="6">
    <source>
        <dbReference type="ARBA" id="ARBA00022960"/>
    </source>
</evidence>
<organism evidence="14 15">
    <name type="scientific">Puniceicoccus vermicola</name>
    <dbReference type="NCBI Taxonomy" id="388746"/>
    <lineage>
        <taxon>Bacteria</taxon>
        <taxon>Pseudomonadati</taxon>
        <taxon>Verrucomicrobiota</taxon>
        <taxon>Opitutia</taxon>
        <taxon>Puniceicoccales</taxon>
        <taxon>Puniceicoccaceae</taxon>
        <taxon>Puniceicoccus</taxon>
    </lineage>
</organism>
<dbReference type="Gene3D" id="3.40.1190.10">
    <property type="entry name" value="Mur-like, catalytic domain"/>
    <property type="match status" value="1"/>
</dbReference>
<feature type="domain" description="Mur ligase N-terminal catalytic" evidence="11">
    <location>
        <begin position="40"/>
        <end position="105"/>
    </location>
</feature>
<name>A0A7X1B1P5_9BACT</name>
<dbReference type="GO" id="GO:0051301">
    <property type="term" value="P:cell division"/>
    <property type="evidence" value="ECO:0007669"/>
    <property type="project" value="UniProtKB-KW"/>
</dbReference>
<keyword evidence="15" id="KW-1185">Reference proteome</keyword>
<dbReference type="InterPro" id="IPR013221">
    <property type="entry name" value="Mur_ligase_cen"/>
</dbReference>
<comment type="subcellular location">
    <subcellularLocation>
        <location evidence="10">Cytoplasm</location>
    </subcellularLocation>
</comment>
<keyword evidence="8 10" id="KW-0131">Cell cycle</keyword>
<evidence type="ECO:0000259" key="11">
    <source>
        <dbReference type="Pfam" id="PF01225"/>
    </source>
</evidence>
<evidence type="ECO:0000256" key="9">
    <source>
        <dbReference type="ARBA" id="ARBA00023316"/>
    </source>
</evidence>
<dbReference type="AlphaFoldDB" id="A0A7X1B1P5"/>
<dbReference type="SUPFAM" id="SSF53623">
    <property type="entry name" value="MurD-like peptide ligases, catalytic domain"/>
    <property type="match status" value="1"/>
</dbReference>
<dbReference type="InterPro" id="IPR035911">
    <property type="entry name" value="MurE/MurF_N"/>
</dbReference>
<evidence type="ECO:0000313" key="15">
    <source>
        <dbReference type="Proteomes" id="UP000525652"/>
    </source>
</evidence>
<evidence type="ECO:0000256" key="1">
    <source>
        <dbReference type="ARBA" id="ARBA00022490"/>
    </source>
</evidence>
<comment type="function">
    <text evidence="10">Involved in cell wall formation. Catalyzes the final step in the synthesis of UDP-N-acetylmuramoyl-pentapeptide, the precursor of murein.</text>
</comment>
<sequence>MREGEIVAEGGEARVFDLSFLNEVLRPSWVHEENFAGASGFSIDSRSLQAGEIFVALRTEKRDGHEFLGRAQESGAAAALVSDPDPQLSLPQIIVSDPLQALQTLGAAWRQRWGGRVIGVTGSCGKTSTKEMLGLLLGREETYVTPGNLNNFIGIPLCELQLRPHHRRAVLEAGINEGGEMAKLAEMLSPEVAVVTMVGPAHLEKLGSVEGVAREKSVLPSRASERVFLGPSCAAHQAFTEASFAETHWILPQSKSECRPPKGDLWTYALSRLVGLEGCEVHLRNGSDLVFPAPDGTAGMIENACLAIMVAREEGIADDLILQRLAEWHPTAQRGEIVEIGERTIYADCYNANPSSFADAANYFHRCFPEPGRIWVIGGMEELGRSSAAWHRKLAAGLPVVPGDQVFLVGGMSSEMASTLQAKMGEGDRPTIAEDVDAIVSTVLDLDGVIFLKGSRKYRLEKILDSLTGNLRS</sequence>
<keyword evidence="4" id="KW-0547">Nucleotide-binding</keyword>
<feature type="domain" description="Mur ligase central" evidence="13">
    <location>
        <begin position="120"/>
        <end position="225"/>
    </location>
</feature>
<reference evidence="14 15" key="1">
    <citation type="submission" date="2020-07" db="EMBL/GenBank/DDBJ databases">
        <authorList>
            <person name="Feng X."/>
        </authorList>
    </citation>
    <scope>NUCLEOTIDE SEQUENCE [LARGE SCALE GENOMIC DNA]</scope>
    <source>
        <strain evidence="14 15">JCM14086</strain>
    </source>
</reference>
<protein>
    <recommendedName>
        <fullName evidence="10">UDP-N-acetylmuramoyl-tripeptide--D-alanyl-D-alanine ligase</fullName>
        <ecNumber evidence="10">6.3.2.10</ecNumber>
    </recommendedName>
</protein>
<keyword evidence="1" id="KW-0963">Cytoplasm</keyword>
<evidence type="ECO:0000259" key="12">
    <source>
        <dbReference type="Pfam" id="PF02875"/>
    </source>
</evidence>
<gene>
    <name evidence="14" type="primary">murF</name>
    <name evidence="14" type="ORF">H5P30_19595</name>
</gene>
<dbReference type="NCBIfam" id="TIGR01143">
    <property type="entry name" value="murF"/>
    <property type="match status" value="1"/>
</dbReference>
<evidence type="ECO:0000256" key="4">
    <source>
        <dbReference type="ARBA" id="ARBA00022741"/>
    </source>
</evidence>
<dbReference type="InterPro" id="IPR004101">
    <property type="entry name" value="Mur_ligase_C"/>
</dbReference>
<keyword evidence="3 10" id="KW-0132">Cell division</keyword>
<evidence type="ECO:0000256" key="2">
    <source>
        <dbReference type="ARBA" id="ARBA00022598"/>
    </source>
</evidence>
<dbReference type="Gene3D" id="3.40.1390.10">
    <property type="entry name" value="MurE/MurF, N-terminal domain"/>
    <property type="match status" value="1"/>
</dbReference>
<evidence type="ECO:0000256" key="3">
    <source>
        <dbReference type="ARBA" id="ARBA00022618"/>
    </source>
</evidence>
<dbReference type="InterPro" id="IPR036615">
    <property type="entry name" value="Mur_ligase_C_dom_sf"/>
</dbReference>
<dbReference type="EC" id="6.3.2.10" evidence="10"/>
<comment type="pathway">
    <text evidence="10">Cell wall biogenesis; peptidoglycan biosynthesis.</text>
</comment>
<dbReference type="SUPFAM" id="SSF53244">
    <property type="entry name" value="MurD-like peptide ligases, peptide-binding domain"/>
    <property type="match status" value="1"/>
</dbReference>
<dbReference type="PANTHER" id="PTHR43024:SF1">
    <property type="entry name" value="UDP-N-ACETYLMURAMOYL-TRIPEPTIDE--D-ALANYL-D-ALANINE LIGASE"/>
    <property type="match status" value="1"/>
</dbReference>
<dbReference type="PANTHER" id="PTHR43024">
    <property type="entry name" value="UDP-N-ACETYLMURAMOYL-TRIPEPTIDE--D-ALANYL-D-ALANINE LIGASE"/>
    <property type="match status" value="1"/>
</dbReference>
<dbReference type="Pfam" id="PF01225">
    <property type="entry name" value="Mur_ligase"/>
    <property type="match status" value="1"/>
</dbReference>
<keyword evidence="2 14" id="KW-0436">Ligase</keyword>
<evidence type="ECO:0000256" key="5">
    <source>
        <dbReference type="ARBA" id="ARBA00022840"/>
    </source>
</evidence>
<dbReference type="Proteomes" id="UP000525652">
    <property type="component" value="Unassembled WGS sequence"/>
</dbReference>
<dbReference type="InterPro" id="IPR005863">
    <property type="entry name" value="UDP-N-AcMur_synth"/>
</dbReference>
<accession>A0A7X1B1P5</accession>
<dbReference type="InterPro" id="IPR051046">
    <property type="entry name" value="MurCDEF_CellWall_CoF430Synth"/>
</dbReference>
<dbReference type="Pfam" id="PF08245">
    <property type="entry name" value="Mur_ligase_M"/>
    <property type="match status" value="1"/>
</dbReference>